<dbReference type="EMBL" id="GBXM01031810">
    <property type="protein sequence ID" value="JAH76767.1"/>
    <property type="molecule type" value="Transcribed_RNA"/>
</dbReference>
<name>A0A0E9VFD5_ANGAN</name>
<sequence length="14" mass="1741">MLPWMAPLLELYYT</sequence>
<proteinExistence type="predicted"/>
<reference evidence="1" key="2">
    <citation type="journal article" date="2015" name="Fish Shellfish Immunol.">
        <title>Early steps in the European eel (Anguilla anguilla)-Vibrio vulnificus interaction in the gills: Role of the RtxA13 toxin.</title>
        <authorList>
            <person name="Callol A."/>
            <person name="Pajuelo D."/>
            <person name="Ebbesson L."/>
            <person name="Teles M."/>
            <person name="MacKenzie S."/>
            <person name="Amaro C."/>
        </authorList>
    </citation>
    <scope>NUCLEOTIDE SEQUENCE</scope>
</reference>
<evidence type="ECO:0000313" key="1">
    <source>
        <dbReference type="EMBL" id="JAH76767.1"/>
    </source>
</evidence>
<organism evidence="1">
    <name type="scientific">Anguilla anguilla</name>
    <name type="common">European freshwater eel</name>
    <name type="synonym">Muraena anguilla</name>
    <dbReference type="NCBI Taxonomy" id="7936"/>
    <lineage>
        <taxon>Eukaryota</taxon>
        <taxon>Metazoa</taxon>
        <taxon>Chordata</taxon>
        <taxon>Craniata</taxon>
        <taxon>Vertebrata</taxon>
        <taxon>Euteleostomi</taxon>
        <taxon>Actinopterygii</taxon>
        <taxon>Neopterygii</taxon>
        <taxon>Teleostei</taxon>
        <taxon>Anguilliformes</taxon>
        <taxon>Anguillidae</taxon>
        <taxon>Anguilla</taxon>
    </lineage>
</organism>
<accession>A0A0E9VFD5</accession>
<reference evidence="1" key="1">
    <citation type="submission" date="2014-11" db="EMBL/GenBank/DDBJ databases">
        <authorList>
            <person name="Amaro Gonzalez C."/>
        </authorList>
    </citation>
    <scope>NUCLEOTIDE SEQUENCE</scope>
</reference>
<protein>
    <submittedName>
        <fullName evidence="1">Uncharacterized protein</fullName>
    </submittedName>
</protein>